<dbReference type="Gene3D" id="3.40.190.10">
    <property type="entry name" value="Periplasmic binding protein-like II"/>
    <property type="match status" value="1"/>
</dbReference>
<keyword evidence="3" id="KW-0732">Signal</keyword>
<evidence type="ECO:0000256" key="2">
    <source>
        <dbReference type="SAM" id="MobiDB-lite"/>
    </source>
</evidence>
<comment type="similarity">
    <text evidence="1">Belongs to the UPF0065 (bug) family.</text>
</comment>
<dbReference type="InterPro" id="IPR042100">
    <property type="entry name" value="Bug_dom1"/>
</dbReference>
<dbReference type="PROSITE" id="PS51257">
    <property type="entry name" value="PROKAR_LIPOPROTEIN"/>
    <property type="match status" value="1"/>
</dbReference>
<organism evidence="4 5">
    <name type="scientific">Brevibacillus brevis</name>
    <name type="common">Bacillus brevis</name>
    <dbReference type="NCBI Taxonomy" id="1393"/>
    <lineage>
        <taxon>Bacteria</taxon>
        <taxon>Bacillati</taxon>
        <taxon>Bacillota</taxon>
        <taxon>Bacilli</taxon>
        <taxon>Bacillales</taxon>
        <taxon>Paenibacillaceae</taxon>
        <taxon>Brevibacillus</taxon>
    </lineage>
</organism>
<feature type="chain" id="PRO_5046134325" evidence="3">
    <location>
        <begin position="23"/>
        <end position="353"/>
    </location>
</feature>
<dbReference type="Pfam" id="PF03401">
    <property type="entry name" value="TctC"/>
    <property type="match status" value="1"/>
</dbReference>
<feature type="signal peptide" evidence="3">
    <location>
        <begin position="1"/>
        <end position="22"/>
    </location>
</feature>
<name>A0ABY9T1H5_BREBE</name>
<sequence length="353" mass="37360">MKVDKKWTTVMLSFLMAISVSACGAKDAPPAAKQAPAAPAQTVSEPAAKGGPDYPTKQIELVVPFAAGGGVDLVARATADYLSKEWGQPIVVVNKAGGGGAVGAEYALKQAKSDGYTALAVNVSNTTMLTAGMTNPPVKNEDQIYTSRIGKGTLAFAVKADAPWKDFAEFSQWVKAHPEELTWTSVGPAGFSAFGVAQWLDVIGADFSKTRMIVTKGAADSVPKVAGGHAVLAVHTVGEIMPMLQAGKVRILAVAGEERSPFLPDVPTAEEMGVKGLTVFWWTGVSFAKGTPDYVIAKWQDAIAKMEKDPAFAKKLSDIQVEPDYADSTAFTRDVGQETDAYTELATKKNMRK</sequence>
<reference evidence="4 5" key="1">
    <citation type="submission" date="2023-09" db="EMBL/GenBank/DDBJ databases">
        <title>Complete Genome and Methylome dissection of Bacillus brevis NEB573 original source of BbsI restriction endonuclease.</title>
        <authorList>
            <person name="Fomenkov A."/>
            <person name="Roberts R.D."/>
        </authorList>
    </citation>
    <scope>NUCLEOTIDE SEQUENCE [LARGE SCALE GENOMIC DNA]</scope>
    <source>
        <strain evidence="4 5">NEB573</strain>
    </source>
</reference>
<evidence type="ECO:0000313" key="4">
    <source>
        <dbReference type="EMBL" id="WNC13803.1"/>
    </source>
</evidence>
<feature type="region of interest" description="Disordered" evidence="2">
    <location>
        <begin position="29"/>
        <end position="52"/>
    </location>
</feature>
<feature type="compositionally biased region" description="Low complexity" evidence="2">
    <location>
        <begin position="29"/>
        <end position="41"/>
    </location>
</feature>
<dbReference type="SUPFAM" id="SSF53850">
    <property type="entry name" value="Periplasmic binding protein-like II"/>
    <property type="match status" value="1"/>
</dbReference>
<dbReference type="Proteomes" id="UP001256827">
    <property type="component" value="Chromosome"/>
</dbReference>
<proteinExistence type="inferred from homology"/>
<accession>A0ABY9T1H5</accession>
<keyword evidence="5" id="KW-1185">Reference proteome</keyword>
<dbReference type="Gene3D" id="3.40.190.150">
    <property type="entry name" value="Bordetella uptake gene, domain 1"/>
    <property type="match status" value="1"/>
</dbReference>
<dbReference type="RefSeq" id="WP_310765393.1">
    <property type="nucleotide sequence ID" value="NZ_CP134050.1"/>
</dbReference>
<dbReference type="CDD" id="cd07012">
    <property type="entry name" value="PBP2_Bug_TTT"/>
    <property type="match status" value="1"/>
</dbReference>
<evidence type="ECO:0000313" key="5">
    <source>
        <dbReference type="Proteomes" id="UP001256827"/>
    </source>
</evidence>
<dbReference type="PANTHER" id="PTHR42928:SF5">
    <property type="entry name" value="BLR1237 PROTEIN"/>
    <property type="match status" value="1"/>
</dbReference>
<evidence type="ECO:0000256" key="3">
    <source>
        <dbReference type="SAM" id="SignalP"/>
    </source>
</evidence>
<gene>
    <name evidence="4" type="ORF">RGB73_24455</name>
</gene>
<dbReference type="PANTHER" id="PTHR42928">
    <property type="entry name" value="TRICARBOXYLATE-BINDING PROTEIN"/>
    <property type="match status" value="1"/>
</dbReference>
<evidence type="ECO:0000256" key="1">
    <source>
        <dbReference type="ARBA" id="ARBA00006987"/>
    </source>
</evidence>
<protein>
    <submittedName>
        <fullName evidence="4">Tripartite tricarboxylate transporter substrate binding protein</fullName>
    </submittedName>
</protein>
<dbReference type="PIRSF" id="PIRSF017082">
    <property type="entry name" value="YflP"/>
    <property type="match status" value="1"/>
</dbReference>
<dbReference type="EMBL" id="CP134050">
    <property type="protein sequence ID" value="WNC13803.1"/>
    <property type="molecule type" value="Genomic_DNA"/>
</dbReference>
<dbReference type="InterPro" id="IPR005064">
    <property type="entry name" value="BUG"/>
</dbReference>